<feature type="region of interest" description="Disordered" evidence="10">
    <location>
        <begin position="1144"/>
        <end position="1184"/>
    </location>
</feature>
<dbReference type="Gene3D" id="1.10.167.10">
    <property type="entry name" value="Regulator of G-protein Signalling 4, domain 2"/>
    <property type="match status" value="1"/>
</dbReference>
<dbReference type="PROSITE" id="PS50106">
    <property type="entry name" value="PDZ"/>
    <property type="match status" value="1"/>
</dbReference>
<dbReference type="FunFam" id="2.30.42.10:FF:000033">
    <property type="entry name" value="Rho guanine nucleotide exchange factor (GEF) 11"/>
    <property type="match status" value="1"/>
</dbReference>
<dbReference type="InterPro" id="IPR001849">
    <property type="entry name" value="PH_domain"/>
</dbReference>
<evidence type="ECO:0000256" key="1">
    <source>
        <dbReference type="ARBA" id="ARBA00004370"/>
    </source>
</evidence>
<dbReference type="Gene3D" id="2.30.42.10">
    <property type="match status" value="1"/>
</dbReference>
<accession>V9K7S5</accession>
<protein>
    <submittedName>
        <fullName evidence="14">Rho guanine nucleotide exchange factor 12</fullName>
    </submittedName>
</protein>
<feature type="coiled-coil region" evidence="9">
    <location>
        <begin position="212"/>
        <end position="239"/>
    </location>
</feature>
<keyword evidence="4" id="KW-0963">Cytoplasm</keyword>
<comment type="subcellular location">
    <subcellularLocation>
        <location evidence="2">Cytoplasm</location>
    </subcellularLocation>
    <subcellularLocation>
        <location evidence="1">Membrane</location>
    </subcellularLocation>
</comment>
<evidence type="ECO:0000256" key="2">
    <source>
        <dbReference type="ARBA" id="ARBA00004496"/>
    </source>
</evidence>
<evidence type="ECO:0000256" key="5">
    <source>
        <dbReference type="ARBA" id="ARBA00022553"/>
    </source>
</evidence>
<dbReference type="EMBL" id="JW861378">
    <property type="protein sequence ID" value="AFO93895.1"/>
    <property type="molecule type" value="mRNA"/>
</dbReference>
<dbReference type="InterPro" id="IPR001331">
    <property type="entry name" value="GDS_CDC24_CS"/>
</dbReference>
<dbReference type="SMART" id="SM00233">
    <property type="entry name" value="PH"/>
    <property type="match status" value="1"/>
</dbReference>
<keyword evidence="7 9" id="KW-0175">Coiled coil</keyword>
<dbReference type="InterPro" id="IPR035899">
    <property type="entry name" value="DBL_dom_sf"/>
</dbReference>
<dbReference type="InterPro" id="IPR011993">
    <property type="entry name" value="PH-like_dom_sf"/>
</dbReference>
<evidence type="ECO:0000256" key="4">
    <source>
        <dbReference type="ARBA" id="ARBA00022490"/>
    </source>
</evidence>
<feature type="region of interest" description="Disordered" evidence="10">
    <location>
        <begin position="580"/>
        <end position="599"/>
    </location>
</feature>
<organism evidence="14">
    <name type="scientific">Callorhinchus milii</name>
    <name type="common">Ghost shark</name>
    <dbReference type="NCBI Taxonomy" id="7868"/>
    <lineage>
        <taxon>Eukaryota</taxon>
        <taxon>Metazoa</taxon>
        <taxon>Chordata</taxon>
        <taxon>Craniata</taxon>
        <taxon>Vertebrata</taxon>
        <taxon>Chondrichthyes</taxon>
        <taxon>Holocephali</taxon>
        <taxon>Chimaeriformes</taxon>
        <taxon>Callorhinchidae</taxon>
        <taxon>Callorhinchus</taxon>
    </lineage>
</organism>
<feature type="compositionally biased region" description="Polar residues" evidence="10">
    <location>
        <begin position="620"/>
        <end position="629"/>
    </location>
</feature>
<feature type="region of interest" description="Disordered" evidence="10">
    <location>
        <begin position="1"/>
        <end position="46"/>
    </location>
</feature>
<dbReference type="Gene3D" id="2.30.29.30">
    <property type="entry name" value="Pleckstrin-homology domain (PH domain)/Phosphotyrosine-binding domain (PTB)"/>
    <property type="match status" value="1"/>
</dbReference>
<dbReference type="InterPro" id="IPR001478">
    <property type="entry name" value="PDZ"/>
</dbReference>
<dbReference type="InterPro" id="IPR000219">
    <property type="entry name" value="DH_dom"/>
</dbReference>
<dbReference type="KEGG" id="cmk:103190752"/>
<dbReference type="InterPro" id="IPR036034">
    <property type="entry name" value="PDZ_sf"/>
</dbReference>
<dbReference type="FunFam" id="1.20.900.10:FF:000006">
    <property type="entry name" value="Rho guanine nucleotide exchange factor (GEF) 11"/>
    <property type="match status" value="1"/>
</dbReference>
<dbReference type="FunFam" id="2.30.29.30:FF:000072">
    <property type="entry name" value="Rho guanine nucleotide exchange factor 1"/>
    <property type="match status" value="1"/>
</dbReference>
<sequence length="1523" mass="171190">MSITPSGLSERFPIRRLPRQGAVVQKDLSPDKKHEKKNLEKSPPFEFDPTGLVQRCVIIQRDENGFGLTVSGDNPVFVQSVKEDGAAVRAGVQQGDRIIKVNGTLVTHSNHVEVVRLIKSGSYVALTVLGRPPGSPQIPLSTSDGDSGTFLFPGQPAPVFSPTSSTERITSPTLMGEDTIVHSQKLQILQSMLDTECQQYQLLKEKCQKNPTQQLLREKQEAEKRIHQVREQLHKASGISQDVPGSATLSETLSIVEATTEEVRELEPYLHSPSESEIMERIQTSFSQIETDVSPFAVQDGLSPRDYPPSGSASFKDSGNCERAETDDSPDWDSQLGSPPLRGGAHIIGAEDDDFGNEAEQVDIQCSCFQTLETLRSRPAHVVAFLHHVLSQFDPVPSLCYLYAEFYNQTNSKENRRVFVEFYHLFLEKGANLKVQAPEGITAELERRRLDLIPEELQRQFVQTVQDNVLAEVQAHLQDFRQKRNMGMTIGEVELSKLDLERSRDRNMCEQRERLCAEQLLLKIEEVLATLSPTEEEKSNSMLDVILTYMKHLGVKVKDPRNLDRDRRIRVAFFPKKKASIKKEKEDEKKKRFQSILDPIRRTSKQDRIAIEKAKILHQKQLNQPNRSASLPEHPEPVRLRPMGSSSDTTDGNQHLSPGAVPGHEGPTERLPDPLAGPVLGKPFGDNPLSGDLSTSTPKPGTIFDYPTGLVQVIEEDQESERSVETATPPCTPRPGRRGESLGWGDGQGGSQSPSLSQTEEDQTHISDVEQDPTNWQQLVTREVLAGLKPLEIKRQEVINELFHTERAHIRMLRVLDVIFQQKMVRDGTLPPGDIKHIFCNLEAILQLHVSLNERMKKVWKKNENLVVDNIGEELLAWFSGPEEEKFKRAAATFCSNQPFALEFIKNKQKKDSRFQAVIQEAESKPQCRRLQLKDIIPTEMQRLTKYPLLLENIAKNTEQLEEKQKVRKAAECCRHILNYVNQTVKEAENKARLEDYQRRLDLSSLKQLDYPLIEEFRSLDLTKRNMIHEGPLTWRVNKDKTIDLYTLLLEDILVLSQKQDEKLVLKCHSKNLAATADTKHTFSPIIKLTSVLVREVATDNKAFFVISMSVDGAQIYELVAHTVSERKTWQYLITQASDSIKPLPHQVSTDRSVTEGLQEDDVESIPAEAQGSSDDRGISPPDKEVNSVAFSAELPPRTQEPGVHSLPHDTRSNLCEGAVRRASATRILPSRADLALKKLTSLRQLLLHLIDADEENVVASLKHLTQQDYLHAPLQEEICAPRQEHTNVLLQDSAHLSLRRDTIYASLGLDTLHPSLGEDTMYTSLGENTSELLGENLMHSSSVSLECTTCEMPNEALHGRLELDMGSLPETSVTTRTCPSSQITLETGKLEYSGKVERDDCAVEERFYDAPEVHSEERPLDEDGGRSQIRVSGSYLMLEELEEMQESCTDPNETPAQFPECTAGSPDLRPEECRADGADLRTQILQCFESLESDLKHLQAVELEFYSQRELEAASAQPVGNS</sequence>
<dbReference type="GO" id="GO:0005085">
    <property type="term" value="F:guanyl-nucleotide exchange factor activity"/>
    <property type="evidence" value="ECO:0007669"/>
    <property type="project" value="UniProtKB-KW"/>
</dbReference>
<evidence type="ECO:0000256" key="3">
    <source>
        <dbReference type="ARBA" id="ARBA00022468"/>
    </source>
</evidence>
<dbReference type="SUPFAM" id="SSF48065">
    <property type="entry name" value="DBL homology domain (DH-domain)"/>
    <property type="match status" value="1"/>
</dbReference>
<dbReference type="GO" id="GO:0005096">
    <property type="term" value="F:GTPase activator activity"/>
    <property type="evidence" value="ECO:0007669"/>
    <property type="project" value="UniProtKB-KW"/>
</dbReference>
<dbReference type="GO" id="GO:0016020">
    <property type="term" value="C:membrane"/>
    <property type="evidence" value="ECO:0007669"/>
    <property type="project" value="UniProtKB-SubCell"/>
</dbReference>
<feature type="domain" description="PH" evidence="11">
    <location>
        <begin position="1026"/>
        <end position="1139"/>
    </location>
</feature>
<feature type="region of interest" description="Disordered" evidence="10">
    <location>
        <begin position="298"/>
        <end position="339"/>
    </location>
</feature>
<evidence type="ECO:0000256" key="6">
    <source>
        <dbReference type="ARBA" id="ARBA00022658"/>
    </source>
</evidence>
<dbReference type="InterPro" id="IPR044926">
    <property type="entry name" value="RGS_subdomain_2"/>
</dbReference>
<feature type="domain" description="PDZ" evidence="13">
    <location>
        <begin position="56"/>
        <end position="133"/>
    </location>
</feature>
<evidence type="ECO:0000259" key="13">
    <source>
        <dbReference type="PROSITE" id="PS50106"/>
    </source>
</evidence>
<dbReference type="CDD" id="cd23069">
    <property type="entry name" value="PDZ_ARHGEF11-12-like"/>
    <property type="match status" value="1"/>
</dbReference>
<dbReference type="SUPFAM" id="SSF50729">
    <property type="entry name" value="PH domain-like"/>
    <property type="match status" value="1"/>
</dbReference>
<evidence type="ECO:0000256" key="8">
    <source>
        <dbReference type="ARBA" id="ARBA00023136"/>
    </source>
</evidence>
<dbReference type="Pfam" id="PF09128">
    <property type="entry name" value="RGS-like"/>
    <property type="match status" value="1"/>
</dbReference>
<dbReference type="PROSITE" id="PS00741">
    <property type="entry name" value="DH_1"/>
    <property type="match status" value="1"/>
</dbReference>
<evidence type="ECO:0000256" key="10">
    <source>
        <dbReference type="SAM" id="MobiDB-lite"/>
    </source>
</evidence>
<keyword evidence="5" id="KW-0597">Phosphoprotein</keyword>
<dbReference type="Pfam" id="PF00595">
    <property type="entry name" value="PDZ"/>
    <property type="match status" value="1"/>
</dbReference>
<dbReference type="GO" id="GO:0035556">
    <property type="term" value="P:intracellular signal transduction"/>
    <property type="evidence" value="ECO:0007669"/>
    <property type="project" value="InterPro"/>
</dbReference>
<keyword evidence="6" id="KW-0344">Guanine-nucleotide releasing factor</keyword>
<dbReference type="SUPFAM" id="SSF50156">
    <property type="entry name" value="PDZ domain-like"/>
    <property type="match status" value="1"/>
</dbReference>
<dbReference type="SMART" id="SM00228">
    <property type="entry name" value="PDZ"/>
    <property type="match status" value="1"/>
</dbReference>
<feature type="compositionally biased region" description="Basic and acidic residues" evidence="10">
    <location>
        <begin position="28"/>
        <end position="40"/>
    </location>
</feature>
<dbReference type="GO" id="GO:0001664">
    <property type="term" value="F:G protein-coupled receptor binding"/>
    <property type="evidence" value="ECO:0007669"/>
    <property type="project" value="TreeGrafter"/>
</dbReference>
<dbReference type="PROSITE" id="PS50003">
    <property type="entry name" value="PH_DOMAIN"/>
    <property type="match status" value="1"/>
</dbReference>
<feature type="region of interest" description="Disordered" evidence="10">
    <location>
        <begin position="617"/>
        <end position="773"/>
    </location>
</feature>
<keyword evidence="8" id="KW-0472">Membrane</keyword>
<dbReference type="PROSITE" id="PS50010">
    <property type="entry name" value="DH_2"/>
    <property type="match status" value="1"/>
</dbReference>
<dbReference type="InterPro" id="IPR041020">
    <property type="entry name" value="PH_16"/>
</dbReference>
<dbReference type="SUPFAM" id="SSF48097">
    <property type="entry name" value="Regulator of G-protein signaling, RGS"/>
    <property type="match status" value="1"/>
</dbReference>
<feature type="domain" description="DH" evidence="12">
    <location>
        <begin position="794"/>
        <end position="984"/>
    </location>
</feature>
<reference evidence="14" key="1">
    <citation type="journal article" date="2014" name="Nature">
        <title>Elephant shark genome provides unique insights into gnathostome evolution.</title>
        <authorList>
            <consortium name="International Elephant Shark Genome Sequencing Consortium"/>
            <person name="Venkatesh B."/>
            <person name="Lee A.P."/>
            <person name="Ravi V."/>
            <person name="Maurya A.K."/>
            <person name="Lian M.M."/>
            <person name="Swann J.B."/>
            <person name="Ohta Y."/>
            <person name="Flajnik M.F."/>
            <person name="Sutoh Y."/>
            <person name="Kasahara M."/>
            <person name="Hoon S."/>
            <person name="Gangu V."/>
            <person name="Roy S.W."/>
            <person name="Irimia M."/>
            <person name="Korzh V."/>
            <person name="Kondrychyn I."/>
            <person name="Lim Z.W."/>
            <person name="Tay B.H."/>
            <person name="Tohari S."/>
            <person name="Kong K.W."/>
            <person name="Ho S."/>
            <person name="Lorente-Galdos B."/>
            <person name="Quilez J."/>
            <person name="Marques-Bonet T."/>
            <person name="Raney B.J."/>
            <person name="Ingham P.W."/>
            <person name="Tay A."/>
            <person name="Hillier L.W."/>
            <person name="Minx P."/>
            <person name="Boehm T."/>
            <person name="Wilson R.K."/>
            <person name="Brenner S."/>
            <person name="Warren W.C."/>
        </authorList>
    </citation>
    <scope>NUCLEOTIDE SEQUENCE</scope>
    <source>
        <tissue evidence="14">Liver</tissue>
    </source>
</reference>
<feature type="compositionally biased region" description="Basic and acidic residues" evidence="10">
    <location>
        <begin position="581"/>
        <end position="590"/>
    </location>
</feature>
<feature type="compositionally biased region" description="Basic and acidic residues" evidence="10">
    <location>
        <begin position="1174"/>
        <end position="1184"/>
    </location>
</feature>
<dbReference type="GeneID" id="103190752"/>
<dbReference type="CDD" id="cd00160">
    <property type="entry name" value="RhoGEF"/>
    <property type="match status" value="1"/>
</dbReference>
<dbReference type="GO" id="GO:0005737">
    <property type="term" value="C:cytoplasm"/>
    <property type="evidence" value="ECO:0007669"/>
    <property type="project" value="UniProtKB-SubCell"/>
</dbReference>
<dbReference type="OrthoDB" id="2272012at2759"/>
<dbReference type="SMART" id="SM00325">
    <property type="entry name" value="RhoGEF"/>
    <property type="match status" value="1"/>
</dbReference>
<evidence type="ECO:0000259" key="11">
    <source>
        <dbReference type="PROSITE" id="PS50003"/>
    </source>
</evidence>
<proteinExistence type="evidence at transcript level"/>
<dbReference type="InterPro" id="IPR036305">
    <property type="entry name" value="RGS_sf"/>
</dbReference>
<name>V9K7S5_CALMI</name>
<keyword evidence="3" id="KW-0343">GTPase activation</keyword>
<dbReference type="Gene3D" id="1.20.900.10">
    <property type="entry name" value="Dbl homology (DH) domain"/>
    <property type="match status" value="1"/>
</dbReference>
<dbReference type="Pfam" id="PF17838">
    <property type="entry name" value="PH_16"/>
    <property type="match status" value="1"/>
</dbReference>
<dbReference type="PANTHER" id="PTHR45872:SF3">
    <property type="entry name" value="RHO GUANINE NUCLEOTIDE EXCHANGE FACTOR 12"/>
    <property type="match status" value="1"/>
</dbReference>
<dbReference type="RefSeq" id="XP_042199794.1">
    <property type="nucleotide sequence ID" value="XM_042343860.1"/>
</dbReference>
<dbReference type="InterPro" id="IPR015212">
    <property type="entry name" value="RGS-like_dom"/>
</dbReference>
<evidence type="ECO:0000313" key="14">
    <source>
        <dbReference type="EMBL" id="AFO93895.1"/>
    </source>
</evidence>
<dbReference type="PANTHER" id="PTHR45872">
    <property type="entry name" value="RHO GUANINE NUCLEOTIDE EXCHANGE FACTOR 2, ISOFORM D"/>
    <property type="match status" value="1"/>
</dbReference>
<dbReference type="Pfam" id="PF00621">
    <property type="entry name" value="RhoGEF"/>
    <property type="match status" value="1"/>
</dbReference>
<dbReference type="GO" id="GO:0007186">
    <property type="term" value="P:G protein-coupled receptor signaling pathway"/>
    <property type="evidence" value="ECO:0007669"/>
    <property type="project" value="TreeGrafter"/>
</dbReference>
<evidence type="ECO:0000256" key="9">
    <source>
        <dbReference type="SAM" id="Coils"/>
    </source>
</evidence>
<feature type="compositionally biased region" description="Polar residues" evidence="10">
    <location>
        <begin position="644"/>
        <end position="656"/>
    </location>
</feature>
<evidence type="ECO:0000256" key="7">
    <source>
        <dbReference type="ARBA" id="ARBA00023054"/>
    </source>
</evidence>
<evidence type="ECO:0000259" key="12">
    <source>
        <dbReference type="PROSITE" id="PS50010"/>
    </source>
</evidence>